<evidence type="ECO:0000256" key="1">
    <source>
        <dbReference type="SAM" id="MobiDB-lite"/>
    </source>
</evidence>
<accession>A0A6A6E8K3</accession>
<feature type="region of interest" description="Disordered" evidence="1">
    <location>
        <begin position="13"/>
        <end position="40"/>
    </location>
</feature>
<evidence type="ECO:0000313" key="2">
    <source>
        <dbReference type="EMBL" id="KAF2188297.1"/>
    </source>
</evidence>
<dbReference type="Proteomes" id="UP000800200">
    <property type="component" value="Unassembled WGS sequence"/>
</dbReference>
<proteinExistence type="predicted"/>
<sequence length="414" mass="47223">MALFRRYSNRISSCFSSSTTSPKSSGSNPQSPTSSNRAPTLPAVPIQEAPILSLPIELLQQITTYLSPTDSASFCLSARYICYAIGTQHLKTFLQSPTYKSEKRHNIQVLERAFPSHWYCAWCDRFHRREVGGGPRNWERERKRECSEFNGFLHAGREFVVRWHHVRLVVMREVWGEDYGIPISSFYYSASNTIKIFKSLVNTRLHVEAKIVAGNLILHSTFTITIPVSETMRSKFVERMWDKMPQIVVGHRNDRQGHTGLVLAVRQALKRDWKSHTQLCSTCAIDYTVQSSTFHDGSDTQDSSLHLTIETWRDLGNGRSPFDASWRAHGEIGNAREGFGGDILRLTNFKAGDIRAVFEQEVPIKYGAGLGNFVYERPSKLFERGKERCWEQSLSRVREVLDAESQVGQCKVYC</sequence>
<organism evidence="2 3">
    <name type="scientific">Zopfia rhizophila CBS 207.26</name>
    <dbReference type="NCBI Taxonomy" id="1314779"/>
    <lineage>
        <taxon>Eukaryota</taxon>
        <taxon>Fungi</taxon>
        <taxon>Dikarya</taxon>
        <taxon>Ascomycota</taxon>
        <taxon>Pezizomycotina</taxon>
        <taxon>Dothideomycetes</taxon>
        <taxon>Dothideomycetes incertae sedis</taxon>
        <taxon>Zopfiaceae</taxon>
        <taxon>Zopfia</taxon>
    </lineage>
</organism>
<evidence type="ECO:0000313" key="3">
    <source>
        <dbReference type="Proteomes" id="UP000800200"/>
    </source>
</evidence>
<dbReference type="OrthoDB" id="3766406at2759"/>
<keyword evidence="3" id="KW-1185">Reference proteome</keyword>
<protein>
    <recommendedName>
        <fullName evidence="4">F-box domain-containing protein</fullName>
    </recommendedName>
</protein>
<evidence type="ECO:0008006" key="4">
    <source>
        <dbReference type="Google" id="ProtNLM"/>
    </source>
</evidence>
<name>A0A6A6E8K3_9PEZI</name>
<gene>
    <name evidence="2" type="ORF">K469DRAFT_660980</name>
</gene>
<feature type="compositionally biased region" description="Low complexity" evidence="1">
    <location>
        <begin position="13"/>
        <end position="36"/>
    </location>
</feature>
<dbReference type="AlphaFoldDB" id="A0A6A6E8K3"/>
<dbReference type="EMBL" id="ML994624">
    <property type="protein sequence ID" value="KAF2188297.1"/>
    <property type="molecule type" value="Genomic_DNA"/>
</dbReference>
<reference evidence="2" key="1">
    <citation type="journal article" date="2020" name="Stud. Mycol.">
        <title>101 Dothideomycetes genomes: a test case for predicting lifestyles and emergence of pathogens.</title>
        <authorList>
            <person name="Haridas S."/>
            <person name="Albert R."/>
            <person name="Binder M."/>
            <person name="Bloem J."/>
            <person name="Labutti K."/>
            <person name="Salamov A."/>
            <person name="Andreopoulos B."/>
            <person name="Baker S."/>
            <person name="Barry K."/>
            <person name="Bills G."/>
            <person name="Bluhm B."/>
            <person name="Cannon C."/>
            <person name="Castanera R."/>
            <person name="Culley D."/>
            <person name="Daum C."/>
            <person name="Ezra D."/>
            <person name="Gonzalez J."/>
            <person name="Henrissat B."/>
            <person name="Kuo A."/>
            <person name="Liang C."/>
            <person name="Lipzen A."/>
            <person name="Lutzoni F."/>
            <person name="Magnuson J."/>
            <person name="Mondo S."/>
            <person name="Nolan M."/>
            <person name="Ohm R."/>
            <person name="Pangilinan J."/>
            <person name="Park H.-J."/>
            <person name="Ramirez L."/>
            <person name="Alfaro M."/>
            <person name="Sun H."/>
            <person name="Tritt A."/>
            <person name="Yoshinaga Y."/>
            <person name="Zwiers L.-H."/>
            <person name="Turgeon B."/>
            <person name="Goodwin S."/>
            <person name="Spatafora J."/>
            <person name="Crous P."/>
            <person name="Grigoriev I."/>
        </authorList>
    </citation>
    <scope>NUCLEOTIDE SEQUENCE</scope>
    <source>
        <strain evidence="2">CBS 207.26</strain>
    </source>
</reference>